<dbReference type="RefSeq" id="WP_053415879.1">
    <property type="nucleotide sequence ID" value="NZ_JBCMHV010000010.1"/>
</dbReference>
<organism evidence="2 3">
    <name type="scientific">Viridibacillus arvi</name>
    <dbReference type="NCBI Taxonomy" id="263475"/>
    <lineage>
        <taxon>Bacteria</taxon>
        <taxon>Bacillati</taxon>
        <taxon>Bacillota</taxon>
        <taxon>Bacilli</taxon>
        <taxon>Bacillales</taxon>
        <taxon>Caryophanaceae</taxon>
        <taxon>Viridibacillus</taxon>
    </lineage>
</organism>
<keyword evidence="1" id="KW-0812">Transmembrane</keyword>
<dbReference type="Proteomes" id="UP000036867">
    <property type="component" value="Unassembled WGS sequence"/>
</dbReference>
<comment type="caution">
    <text evidence="2">The sequence shown here is derived from an EMBL/GenBank/DDBJ whole genome shotgun (WGS) entry which is preliminary data.</text>
</comment>
<dbReference type="GeneID" id="301135367"/>
<keyword evidence="3" id="KW-1185">Reference proteome</keyword>
<name>A0A0M0LKW2_9BACL</name>
<dbReference type="AlphaFoldDB" id="A0A0M0LKW2"/>
<keyword evidence="1" id="KW-0472">Membrane</keyword>
<protein>
    <submittedName>
        <fullName evidence="2">Uncharacterized protein</fullName>
    </submittedName>
</protein>
<gene>
    <name evidence="2" type="ORF">AMD00_04530</name>
</gene>
<proteinExistence type="predicted"/>
<reference evidence="3" key="1">
    <citation type="submission" date="2015-08" db="EMBL/GenBank/DDBJ databases">
        <title>Fjat-10028 dsm 16317.</title>
        <authorList>
            <person name="Liu B."/>
            <person name="Wang J."/>
            <person name="Zhu Y."/>
            <person name="Liu G."/>
            <person name="Chen Q."/>
            <person name="Chen Z."/>
            <person name="Lan J."/>
            <person name="Che J."/>
            <person name="Ge C."/>
            <person name="Shi H."/>
            <person name="Pan Z."/>
            <person name="Liu X."/>
        </authorList>
    </citation>
    <scope>NUCLEOTIDE SEQUENCE [LARGE SCALE GENOMIC DNA]</scope>
    <source>
        <strain evidence="3">DSM 16317</strain>
    </source>
</reference>
<evidence type="ECO:0000256" key="1">
    <source>
        <dbReference type="SAM" id="Phobius"/>
    </source>
</evidence>
<feature type="transmembrane region" description="Helical" evidence="1">
    <location>
        <begin position="27"/>
        <end position="45"/>
    </location>
</feature>
<evidence type="ECO:0000313" key="2">
    <source>
        <dbReference type="EMBL" id="KOO51720.1"/>
    </source>
</evidence>
<sequence length="82" mass="9037">MIFILASSVLAFILILSEYLKSSKIFNVFYIISLVSVIYTFVSFIDIGGLEALSYSIASLIFGIIGVGGMVITLYKQNQLNM</sequence>
<accession>A0A0M0LKW2</accession>
<evidence type="ECO:0000313" key="3">
    <source>
        <dbReference type="Proteomes" id="UP000036867"/>
    </source>
</evidence>
<feature type="transmembrane region" description="Helical" evidence="1">
    <location>
        <begin position="52"/>
        <end position="75"/>
    </location>
</feature>
<dbReference type="OrthoDB" id="2456128at2"/>
<keyword evidence="1" id="KW-1133">Transmembrane helix</keyword>
<dbReference type="EMBL" id="LILB01000001">
    <property type="protein sequence ID" value="KOO51720.1"/>
    <property type="molecule type" value="Genomic_DNA"/>
</dbReference>